<dbReference type="Gene3D" id="2.70.98.70">
    <property type="match status" value="1"/>
</dbReference>
<gene>
    <name evidence="2" type="ORF">IAC74_01250</name>
</gene>
<organism evidence="2 3">
    <name type="scientific">Candidatus Aphodoplasma excrementigallinarum</name>
    <dbReference type="NCBI Taxonomy" id="2840673"/>
    <lineage>
        <taxon>Bacteria</taxon>
        <taxon>Bacillati</taxon>
        <taxon>Bacillota</taxon>
        <taxon>Clostridia</taxon>
        <taxon>Eubacteriales</taxon>
        <taxon>Candidatus Aphodoplasma</taxon>
    </lineage>
</organism>
<reference evidence="2" key="1">
    <citation type="submission" date="2020-10" db="EMBL/GenBank/DDBJ databases">
        <authorList>
            <person name="Gilroy R."/>
        </authorList>
    </citation>
    <scope>NUCLEOTIDE SEQUENCE</scope>
    <source>
        <strain evidence="2">4920</strain>
    </source>
</reference>
<evidence type="ECO:0000259" key="1">
    <source>
        <dbReference type="Pfam" id="PF18675"/>
    </source>
</evidence>
<dbReference type="Gene3D" id="2.60.40.2750">
    <property type="match status" value="1"/>
</dbReference>
<dbReference type="InterPro" id="IPR008929">
    <property type="entry name" value="Chondroitin_lyas"/>
</dbReference>
<comment type="caution">
    <text evidence="2">The sequence shown here is derived from an EMBL/GenBank/DDBJ whole genome shotgun (WGS) entry which is preliminary data.</text>
</comment>
<name>A0A9D1SZZ4_9FIRM</name>
<reference evidence="2" key="2">
    <citation type="journal article" date="2021" name="PeerJ">
        <title>Extensive microbial diversity within the chicken gut microbiome revealed by metagenomics and culture.</title>
        <authorList>
            <person name="Gilroy R."/>
            <person name="Ravi A."/>
            <person name="Getino M."/>
            <person name="Pursley I."/>
            <person name="Horton D.L."/>
            <person name="Alikhan N.F."/>
            <person name="Baker D."/>
            <person name="Gharbi K."/>
            <person name="Hall N."/>
            <person name="Watson M."/>
            <person name="Adriaenssens E.M."/>
            <person name="Foster-Nyarko E."/>
            <person name="Jarju S."/>
            <person name="Secka A."/>
            <person name="Antonio M."/>
            <person name="Oren A."/>
            <person name="Chaudhuri R.R."/>
            <person name="La Ragione R."/>
            <person name="Hildebrand F."/>
            <person name="Pallen M.J."/>
        </authorList>
    </citation>
    <scope>NUCLEOTIDE SEQUENCE</scope>
    <source>
        <strain evidence="2">4920</strain>
    </source>
</reference>
<dbReference type="AlphaFoldDB" id="A0A9D1SZZ4"/>
<dbReference type="InterPro" id="IPR040925">
    <property type="entry name" value="HepII_C"/>
</dbReference>
<evidence type="ECO:0000313" key="3">
    <source>
        <dbReference type="Proteomes" id="UP000886743"/>
    </source>
</evidence>
<dbReference type="NCBIfam" id="NF045571">
    <property type="entry name" value="HepHepsulflyase"/>
    <property type="match status" value="1"/>
</dbReference>
<dbReference type="Pfam" id="PF18675">
    <property type="entry name" value="HepII_C"/>
    <property type="match status" value="1"/>
</dbReference>
<sequence>MTKDYDMLYPAPPVVPPAGHPRVYFTKTDVPRILQNAEKPQNAAAWRVHKANIAYEGGAVFGDAYAGTNFDSNIMSIIESFALEYALGGGEKYGLRAVELMREVVESIYFSVDGYSYNTIGQTVFTIAEVYDWCHSLLTAADREAFYKKTIELAGMMEVGWPPVKQRAVVGHGPEGQVLRDLMCAGIAMYDEYPDIYTLVAGRFFAEFIGPRKLMYRAHHFSQGSHYTYYRVQWEALSTWIMDKIGVPNVFGDDQQYVMYWGLYARRPDGAILRDGDDNNDRNMVKGQFYTEYCRPMLHIANYYRDPYLKWEAMRQLPGMEPQRPKANQTISSAEILLLNDPDLPGKSVAALPLTKYFPSPKGAVIARTGWGEGSSAPTVVAEMKINEWWFTNHQHLDAGAFQIYYKGMLATDSGYYQASVDKMFSDGNNGSTGYGSLHDINYNKRTIAHNCMLVFDPGEQFRYSTKQADNDGGQMLIGDAEEPNLLEDMLGNPALKTCDILGHEFGPDLQCPDYTYLSGDLTRAYSDKVTSYQRSFLFWNLKDTEHPAALVVFDRIASSDENFKKTWLLHGLYEPELGENRIVFKNTAYGANGKLTADVLLPHKGDTVISKTEGAVVNGTDYYAAVTPGRFNEGGGWRAKLSPKTARKEDLFLNVLQVGDAEPDCAPLAVELLETDTAVGALIADRVVLFAKERAGFGEYIRFGLPGSGQYKIVVAGVKPGVWRAACPAGTQTVRASAEGGVLAFSGASGTYELWFEHEE</sequence>
<dbReference type="Gene3D" id="1.50.10.100">
    <property type="entry name" value="Chondroitin AC/alginate lyase"/>
    <property type="match status" value="1"/>
</dbReference>
<feature type="domain" description="Heparinase II C-terminal" evidence="1">
    <location>
        <begin position="675"/>
        <end position="755"/>
    </location>
</feature>
<dbReference type="Proteomes" id="UP000886743">
    <property type="component" value="Unassembled WGS sequence"/>
</dbReference>
<dbReference type="EMBL" id="DVOF01000036">
    <property type="protein sequence ID" value="HIV02171.1"/>
    <property type="molecule type" value="Genomic_DNA"/>
</dbReference>
<protein>
    <recommendedName>
        <fullName evidence="1">Heparinase II C-terminal domain-containing protein</fullName>
    </recommendedName>
</protein>
<evidence type="ECO:0000313" key="2">
    <source>
        <dbReference type="EMBL" id="HIV02171.1"/>
    </source>
</evidence>
<accession>A0A9D1SZZ4</accession>
<dbReference type="InterPro" id="IPR054645">
    <property type="entry name" value="HepB"/>
</dbReference>
<proteinExistence type="predicted"/>